<accession>A0A4V2PTI3</accession>
<dbReference type="InterPro" id="IPR036249">
    <property type="entry name" value="Thioredoxin-like_sf"/>
</dbReference>
<dbReference type="InterPro" id="IPR013766">
    <property type="entry name" value="Thioredoxin_domain"/>
</dbReference>
<dbReference type="SUPFAM" id="SSF52833">
    <property type="entry name" value="Thioredoxin-like"/>
    <property type="match status" value="1"/>
</dbReference>
<dbReference type="CDD" id="cd02966">
    <property type="entry name" value="TlpA_like_family"/>
    <property type="match status" value="1"/>
</dbReference>
<evidence type="ECO:0000313" key="2">
    <source>
        <dbReference type="EMBL" id="TCK66621.1"/>
    </source>
</evidence>
<reference evidence="2 3" key="1">
    <citation type="journal article" date="2015" name="Stand. Genomic Sci.">
        <title>Genomic Encyclopedia of Bacterial and Archaeal Type Strains, Phase III: the genomes of soil and plant-associated and newly described type strains.</title>
        <authorList>
            <person name="Whitman W.B."/>
            <person name="Woyke T."/>
            <person name="Klenk H.P."/>
            <person name="Zhou Y."/>
            <person name="Lilburn T.G."/>
            <person name="Beck B.J."/>
            <person name="De Vos P."/>
            <person name="Vandamme P."/>
            <person name="Eisen J.A."/>
            <person name="Garrity G."/>
            <person name="Hugenholtz P."/>
            <person name="Kyrpides N.C."/>
        </authorList>
    </citation>
    <scope>NUCLEOTIDE SEQUENCE [LARGE SCALE GENOMIC DNA]</scope>
    <source>
        <strain evidence="2 3">CECT 8445</strain>
    </source>
</reference>
<dbReference type="EMBL" id="SMGI01000003">
    <property type="protein sequence ID" value="TCK66621.1"/>
    <property type="molecule type" value="Genomic_DNA"/>
</dbReference>
<dbReference type="PANTHER" id="PTHR42852:SF17">
    <property type="entry name" value="THIOREDOXIN-LIKE PROTEIN HI_1115"/>
    <property type="match status" value="1"/>
</dbReference>
<sequence length="188" mass="21424">MNRKRISNIIFLVAIVLLVIPQTRRPIQVTLHKALAIFNSPSIIKETQRTKLKDYNWSLIDETGKSYNLKNSKGKVIIINFWATWCPPCIAEMPSLQKLYDKYGDNAEFIFVTDDSIDKIEAFKAKNSYTFPVYQTASNPPDGLTTKSIPRTVIINKKGEIVIDKSGAVDWYNSKIQEQIELLLKASI</sequence>
<dbReference type="InterPro" id="IPR000866">
    <property type="entry name" value="AhpC/TSA"/>
</dbReference>
<dbReference type="Pfam" id="PF00578">
    <property type="entry name" value="AhpC-TSA"/>
    <property type="match status" value="1"/>
</dbReference>
<dbReference type="RefSeq" id="WP_132705146.1">
    <property type="nucleotide sequence ID" value="NZ_SMGI01000003.1"/>
</dbReference>
<dbReference type="InterPro" id="IPR050553">
    <property type="entry name" value="Thioredoxin_ResA/DsbE_sf"/>
</dbReference>
<evidence type="ECO:0000313" key="3">
    <source>
        <dbReference type="Proteomes" id="UP000295714"/>
    </source>
</evidence>
<dbReference type="Proteomes" id="UP000295714">
    <property type="component" value="Unassembled WGS sequence"/>
</dbReference>
<evidence type="ECO:0000259" key="1">
    <source>
        <dbReference type="PROSITE" id="PS51352"/>
    </source>
</evidence>
<dbReference type="PANTHER" id="PTHR42852">
    <property type="entry name" value="THIOL:DISULFIDE INTERCHANGE PROTEIN DSBE"/>
    <property type="match status" value="1"/>
</dbReference>
<dbReference type="GO" id="GO:0016209">
    <property type="term" value="F:antioxidant activity"/>
    <property type="evidence" value="ECO:0007669"/>
    <property type="project" value="InterPro"/>
</dbReference>
<feature type="domain" description="Thioredoxin" evidence="1">
    <location>
        <begin position="48"/>
        <end position="185"/>
    </location>
</feature>
<comment type="caution">
    <text evidence="2">The sequence shown here is derived from an EMBL/GenBank/DDBJ whole genome shotgun (WGS) entry which is preliminary data.</text>
</comment>
<dbReference type="OrthoDB" id="9815205at2"/>
<name>A0A4V2PTI3_9FLAO</name>
<proteinExistence type="predicted"/>
<gene>
    <name evidence="2" type="ORF">DFQ05_1891</name>
</gene>
<organism evidence="2 3">
    <name type="scientific">Winogradskyella wandonensis</name>
    <dbReference type="NCBI Taxonomy" id="1442586"/>
    <lineage>
        <taxon>Bacteria</taxon>
        <taxon>Pseudomonadati</taxon>
        <taxon>Bacteroidota</taxon>
        <taxon>Flavobacteriia</taxon>
        <taxon>Flavobacteriales</taxon>
        <taxon>Flavobacteriaceae</taxon>
        <taxon>Winogradskyella</taxon>
    </lineage>
</organism>
<dbReference type="PROSITE" id="PS51352">
    <property type="entry name" value="THIOREDOXIN_2"/>
    <property type="match status" value="1"/>
</dbReference>
<keyword evidence="3" id="KW-1185">Reference proteome</keyword>
<dbReference type="GO" id="GO:0016491">
    <property type="term" value="F:oxidoreductase activity"/>
    <property type="evidence" value="ECO:0007669"/>
    <property type="project" value="InterPro"/>
</dbReference>
<protein>
    <submittedName>
        <fullName evidence="2">Thiol-disulfide isomerase/thioredoxin</fullName>
    </submittedName>
</protein>
<dbReference type="GO" id="GO:0016853">
    <property type="term" value="F:isomerase activity"/>
    <property type="evidence" value="ECO:0007669"/>
    <property type="project" value="UniProtKB-KW"/>
</dbReference>
<keyword evidence="2" id="KW-0413">Isomerase</keyword>
<dbReference type="Gene3D" id="3.40.30.10">
    <property type="entry name" value="Glutaredoxin"/>
    <property type="match status" value="1"/>
</dbReference>
<dbReference type="AlphaFoldDB" id="A0A4V2PTI3"/>